<dbReference type="Pfam" id="PF00806">
    <property type="entry name" value="PUF"/>
    <property type="match status" value="5"/>
</dbReference>
<evidence type="ECO:0000313" key="7">
    <source>
        <dbReference type="EMBL" id="PIN01157.1"/>
    </source>
</evidence>
<dbReference type="STRING" id="429701.A0A2G9G778"/>
<dbReference type="EMBL" id="NKXS01006549">
    <property type="protein sequence ID" value="PIN01157.1"/>
    <property type="molecule type" value="Genomic_DNA"/>
</dbReference>
<evidence type="ECO:0000256" key="3">
    <source>
        <dbReference type="ARBA" id="ARBA00022884"/>
    </source>
</evidence>
<name>A0A2G9G778_9LAMI</name>
<organism evidence="7 8">
    <name type="scientific">Handroanthus impetiginosus</name>
    <dbReference type="NCBI Taxonomy" id="429701"/>
    <lineage>
        <taxon>Eukaryota</taxon>
        <taxon>Viridiplantae</taxon>
        <taxon>Streptophyta</taxon>
        <taxon>Embryophyta</taxon>
        <taxon>Tracheophyta</taxon>
        <taxon>Spermatophyta</taxon>
        <taxon>Magnoliopsida</taxon>
        <taxon>eudicotyledons</taxon>
        <taxon>Gunneridae</taxon>
        <taxon>Pentapetalae</taxon>
        <taxon>asterids</taxon>
        <taxon>lamiids</taxon>
        <taxon>Lamiales</taxon>
        <taxon>Bignoniaceae</taxon>
        <taxon>Crescentiina</taxon>
        <taxon>Tabebuia alliance</taxon>
        <taxon>Handroanthus</taxon>
    </lineage>
</organism>
<feature type="repeat" description="Pumilio" evidence="4">
    <location>
        <begin position="415"/>
        <end position="457"/>
    </location>
</feature>
<evidence type="ECO:0000313" key="8">
    <source>
        <dbReference type="Proteomes" id="UP000231279"/>
    </source>
</evidence>
<evidence type="ECO:0000256" key="1">
    <source>
        <dbReference type="ARBA" id="ARBA00022737"/>
    </source>
</evidence>
<dbReference type="AlphaFoldDB" id="A0A2G9G778"/>
<dbReference type="SUPFAM" id="SSF48371">
    <property type="entry name" value="ARM repeat"/>
    <property type="match status" value="1"/>
</dbReference>
<feature type="compositionally biased region" description="Polar residues" evidence="5">
    <location>
        <begin position="39"/>
        <end position="55"/>
    </location>
</feature>
<feature type="region of interest" description="Disordered" evidence="5">
    <location>
        <begin position="39"/>
        <end position="93"/>
    </location>
</feature>
<keyword evidence="3" id="KW-0694">RNA-binding</keyword>
<dbReference type="OrthoDB" id="668540at2759"/>
<evidence type="ECO:0000256" key="2">
    <source>
        <dbReference type="ARBA" id="ARBA00022845"/>
    </source>
</evidence>
<sequence length="480" mass="54400">MSSAYQTPSHGQNPSGIIDFEDVLISFGSLELNKDETFQQRTTASQDNNASSSGFNLKEENDTNSKKIKNPCFQPQETSDKSQFCDKNPMTSGNAAADHQRILGFHHYFPTHAPYFVNNSPFLCPGLSSRPMGQYTFDKDRFREIMNTGLYSDNSWWNQNRGEVVAESQHQIDLKWMQELLEWGDYQQKQQVISVLKGSIFQLMTDKQISFIFDSLVEACEDDQLNSIVGDVLSNSDFFINAACCIEGANSIAKLIGRLKNSHDHAFTMTRILSTRFLDLMTHRTARIVINQCLTFFGTQPNKILYEKAIDHFKFLAIHEVGCLSLNDCINTISGEQRDILLDKIAEVSDYLLYNPFGNFVIQNILELRDLNVTAKILTCLKGQFVYLSQKKGGSHIVERCMESSYIGLECVVQEIVKTPNAAILLAQNQFGNYVVQRALKMTKIHGCSYLHNSLVQNLVPYCRELNFTKGGKNIIHLLQ</sequence>
<evidence type="ECO:0000259" key="6">
    <source>
        <dbReference type="PROSITE" id="PS50303"/>
    </source>
</evidence>
<dbReference type="InterPro" id="IPR011989">
    <property type="entry name" value="ARM-like"/>
</dbReference>
<dbReference type="InterPro" id="IPR001313">
    <property type="entry name" value="Pumilio_RNA-bd_rpt"/>
</dbReference>
<keyword evidence="8" id="KW-1185">Reference proteome</keyword>
<dbReference type="InterPro" id="IPR033133">
    <property type="entry name" value="PUM-HD"/>
</dbReference>
<proteinExistence type="predicted"/>
<dbReference type="InterPro" id="IPR016024">
    <property type="entry name" value="ARM-type_fold"/>
</dbReference>
<dbReference type="Proteomes" id="UP000231279">
    <property type="component" value="Unassembled WGS sequence"/>
</dbReference>
<keyword evidence="2" id="KW-0810">Translation regulation</keyword>
<accession>A0A2G9G778</accession>
<protein>
    <submittedName>
        <fullName evidence="7">Translational repressor MPT5/PUF4 and related RNA-binding proteins (Puf superfamily)</fullName>
    </submittedName>
</protein>
<dbReference type="PROSITE" id="PS50302">
    <property type="entry name" value="PUM"/>
    <property type="match status" value="2"/>
</dbReference>
<dbReference type="GO" id="GO:0006417">
    <property type="term" value="P:regulation of translation"/>
    <property type="evidence" value="ECO:0007669"/>
    <property type="project" value="UniProtKB-KW"/>
</dbReference>
<reference evidence="8" key="1">
    <citation type="journal article" date="2018" name="Gigascience">
        <title>Genome assembly of the Pink Ipe (Handroanthus impetiginosus, Bignoniaceae), a highly valued, ecologically keystone Neotropical timber forest tree.</title>
        <authorList>
            <person name="Silva-Junior O.B."/>
            <person name="Grattapaglia D."/>
            <person name="Novaes E."/>
            <person name="Collevatti R.G."/>
        </authorList>
    </citation>
    <scope>NUCLEOTIDE SEQUENCE [LARGE SCALE GENOMIC DNA]</scope>
    <source>
        <strain evidence="8">cv. UFG-1</strain>
    </source>
</reference>
<dbReference type="PROSITE" id="PS50303">
    <property type="entry name" value="PUM_HD"/>
    <property type="match status" value="1"/>
</dbReference>
<comment type="caution">
    <text evidence="7">The sequence shown here is derived from an EMBL/GenBank/DDBJ whole genome shotgun (WGS) entry which is preliminary data.</text>
</comment>
<gene>
    <name evidence="7" type="ORF">CDL12_26336</name>
</gene>
<dbReference type="SMART" id="SM00025">
    <property type="entry name" value="Pumilio"/>
    <property type="match status" value="6"/>
</dbReference>
<feature type="repeat" description="Pumilio" evidence="4">
    <location>
        <begin position="344"/>
        <end position="379"/>
    </location>
</feature>
<evidence type="ECO:0000256" key="4">
    <source>
        <dbReference type="PROSITE-ProRule" id="PRU00317"/>
    </source>
</evidence>
<dbReference type="GO" id="GO:0003729">
    <property type="term" value="F:mRNA binding"/>
    <property type="evidence" value="ECO:0007669"/>
    <property type="project" value="TreeGrafter"/>
</dbReference>
<dbReference type="Gene3D" id="1.25.10.10">
    <property type="entry name" value="Leucine-rich Repeat Variant"/>
    <property type="match status" value="1"/>
</dbReference>
<dbReference type="PANTHER" id="PTHR12537">
    <property type="entry name" value="RNA BINDING PROTEIN PUMILIO-RELATED"/>
    <property type="match status" value="1"/>
</dbReference>
<dbReference type="GO" id="GO:0005737">
    <property type="term" value="C:cytoplasm"/>
    <property type="evidence" value="ECO:0007669"/>
    <property type="project" value="TreeGrafter"/>
</dbReference>
<feature type="domain" description="PUM-HD" evidence="6">
    <location>
        <begin position="137"/>
        <end position="480"/>
    </location>
</feature>
<dbReference type="PANTHER" id="PTHR12537:SF137">
    <property type="entry name" value="PUMILIO HOMOLOG 16-RELATED"/>
    <property type="match status" value="1"/>
</dbReference>
<evidence type="ECO:0000256" key="5">
    <source>
        <dbReference type="SAM" id="MobiDB-lite"/>
    </source>
</evidence>
<keyword evidence="1" id="KW-0677">Repeat</keyword>